<evidence type="ECO:0000256" key="3">
    <source>
        <dbReference type="ARBA" id="ARBA00022722"/>
    </source>
</evidence>
<evidence type="ECO:0000256" key="4">
    <source>
        <dbReference type="ARBA" id="ARBA00022759"/>
    </source>
</evidence>
<dbReference type="PANTHER" id="PTHR37984:SF5">
    <property type="entry name" value="PROTEIN NYNRIN-LIKE"/>
    <property type="match status" value="1"/>
</dbReference>
<keyword evidence="4" id="KW-0378">Hydrolase</keyword>
<dbReference type="Proteomes" id="UP001234989">
    <property type="component" value="Chromosome 6"/>
</dbReference>
<dbReference type="SUPFAM" id="SSF56672">
    <property type="entry name" value="DNA/RNA polymerases"/>
    <property type="match status" value="1"/>
</dbReference>
<dbReference type="Gene3D" id="3.30.70.270">
    <property type="match status" value="1"/>
</dbReference>
<keyword evidence="2" id="KW-0548">Nucleotidyltransferase</keyword>
<keyword evidence="4" id="KW-0255">Endonuclease</keyword>
<protein>
    <recommendedName>
        <fullName evidence="6">Reverse transcriptase/retrotransposon-derived protein RNase H-like domain-containing protein</fullName>
    </recommendedName>
</protein>
<evidence type="ECO:0000256" key="2">
    <source>
        <dbReference type="ARBA" id="ARBA00022695"/>
    </source>
</evidence>
<name>A0AAF0R470_SOLVR</name>
<accession>A0AAF0R470</accession>
<dbReference type="PANTHER" id="PTHR37984">
    <property type="entry name" value="PROTEIN CBG26694"/>
    <property type="match status" value="1"/>
</dbReference>
<dbReference type="Gene3D" id="2.40.70.10">
    <property type="entry name" value="Acid Proteases"/>
    <property type="match status" value="1"/>
</dbReference>
<keyword evidence="5" id="KW-0511">Multifunctional enzyme</keyword>
<dbReference type="GO" id="GO:0016779">
    <property type="term" value="F:nucleotidyltransferase activity"/>
    <property type="evidence" value="ECO:0007669"/>
    <property type="project" value="UniProtKB-KW"/>
</dbReference>
<dbReference type="FunFam" id="3.30.70.270:FF:000020">
    <property type="entry name" value="Transposon Tf2-6 polyprotein-like Protein"/>
    <property type="match status" value="1"/>
</dbReference>
<evidence type="ECO:0000256" key="1">
    <source>
        <dbReference type="ARBA" id="ARBA00022679"/>
    </source>
</evidence>
<feature type="domain" description="Reverse transcriptase/retrotransposon-derived protein RNase H-like" evidence="6">
    <location>
        <begin position="306"/>
        <end position="379"/>
    </location>
</feature>
<dbReference type="GO" id="GO:0004519">
    <property type="term" value="F:endonuclease activity"/>
    <property type="evidence" value="ECO:0007669"/>
    <property type="project" value="UniProtKB-KW"/>
</dbReference>
<evidence type="ECO:0000259" key="6">
    <source>
        <dbReference type="Pfam" id="PF17919"/>
    </source>
</evidence>
<dbReference type="EMBL" id="CP133617">
    <property type="protein sequence ID" value="WMV35101.1"/>
    <property type="molecule type" value="Genomic_DNA"/>
</dbReference>
<dbReference type="CDD" id="cd00303">
    <property type="entry name" value="retropepsin_like"/>
    <property type="match status" value="1"/>
</dbReference>
<keyword evidence="3" id="KW-0540">Nuclease</keyword>
<dbReference type="InterPro" id="IPR021109">
    <property type="entry name" value="Peptidase_aspartic_dom_sf"/>
</dbReference>
<dbReference type="SUPFAM" id="SSF50630">
    <property type="entry name" value="Acid proteases"/>
    <property type="match status" value="1"/>
</dbReference>
<keyword evidence="1" id="KW-0808">Transferase</keyword>
<gene>
    <name evidence="7" type="ORF">MTR67_028486</name>
</gene>
<dbReference type="Pfam" id="PF17919">
    <property type="entry name" value="RT_RNaseH_2"/>
    <property type="match status" value="1"/>
</dbReference>
<organism evidence="7 8">
    <name type="scientific">Solanum verrucosum</name>
    <dbReference type="NCBI Taxonomy" id="315347"/>
    <lineage>
        <taxon>Eukaryota</taxon>
        <taxon>Viridiplantae</taxon>
        <taxon>Streptophyta</taxon>
        <taxon>Embryophyta</taxon>
        <taxon>Tracheophyta</taxon>
        <taxon>Spermatophyta</taxon>
        <taxon>Magnoliopsida</taxon>
        <taxon>eudicotyledons</taxon>
        <taxon>Gunneridae</taxon>
        <taxon>Pentapetalae</taxon>
        <taxon>asterids</taxon>
        <taxon>lamiids</taxon>
        <taxon>Solanales</taxon>
        <taxon>Solanaceae</taxon>
        <taxon>Solanoideae</taxon>
        <taxon>Solaneae</taxon>
        <taxon>Solanum</taxon>
    </lineage>
</organism>
<proteinExistence type="predicted"/>
<dbReference type="InterPro" id="IPR043128">
    <property type="entry name" value="Rev_trsase/Diguanyl_cyclase"/>
</dbReference>
<dbReference type="InterPro" id="IPR043502">
    <property type="entry name" value="DNA/RNA_pol_sf"/>
</dbReference>
<dbReference type="InterPro" id="IPR041577">
    <property type="entry name" value="RT_RNaseH_2"/>
</dbReference>
<evidence type="ECO:0000313" key="7">
    <source>
        <dbReference type="EMBL" id="WMV35101.1"/>
    </source>
</evidence>
<evidence type="ECO:0000256" key="5">
    <source>
        <dbReference type="ARBA" id="ARBA00023268"/>
    </source>
</evidence>
<keyword evidence="8" id="KW-1185">Reference proteome</keyword>
<reference evidence="7" key="1">
    <citation type="submission" date="2023-08" db="EMBL/GenBank/DDBJ databases">
        <title>A de novo genome assembly of Solanum verrucosum Schlechtendal, a Mexican diploid species geographically isolated from the other diploid A-genome species in potato relatives.</title>
        <authorList>
            <person name="Hosaka K."/>
        </authorList>
    </citation>
    <scope>NUCLEOTIDE SEQUENCE</scope>
    <source>
        <tissue evidence="7">Young leaves</tissue>
    </source>
</reference>
<dbReference type="InterPro" id="IPR050951">
    <property type="entry name" value="Retrovirus_Pol_polyprotein"/>
</dbReference>
<sequence length="379" mass="41808">MPEPLPDSSITDEMLAEELQNLEVMHSSSLSYHAMAGGDTISALRFTGYIQGSSVNVMLDNGSTHNFIQTHVANFLHLTIETIPPFSVMVGSGQRLPCNGIVRQVPLMIQGSLLTMDFFVLPIHGSDIALGVSWLATLGRIVTDYVQLQCLRRLCATDAIVTYYHLQLVGATPSKSPETTPPAISALLDSFGDVFTKPQGLPPTRLQDHAIHLAPATRPVNVNPYRYPYFQKQVMEQLVNEMLSEGIIHPRTSPFSSPVLLWPAPRNIKKVRSFLGLASYYRRFIRNYAMLASPLTDLLCTDSYSWTPNAQAAFENLQSCLSSTPVLALPDFSQLFQVETDASGKGIGAVLSQKGHPVAYFSQKLCPRMQQASTYVREC</sequence>
<dbReference type="Pfam" id="PF08284">
    <property type="entry name" value="RVP_2"/>
    <property type="match status" value="1"/>
</dbReference>
<evidence type="ECO:0000313" key="8">
    <source>
        <dbReference type="Proteomes" id="UP001234989"/>
    </source>
</evidence>
<dbReference type="AlphaFoldDB" id="A0AAF0R470"/>